<evidence type="ECO:0000256" key="1">
    <source>
        <dbReference type="ARBA" id="ARBA00004418"/>
    </source>
</evidence>
<keyword evidence="7" id="KW-0449">Lipoprotein</keyword>
<evidence type="ECO:0000256" key="2">
    <source>
        <dbReference type="ARBA" id="ARBA00008520"/>
    </source>
</evidence>
<organism evidence="9 10">
    <name type="scientific">Massilia rubra</name>
    <dbReference type="NCBI Taxonomy" id="2607910"/>
    <lineage>
        <taxon>Bacteria</taxon>
        <taxon>Pseudomonadati</taxon>
        <taxon>Pseudomonadota</taxon>
        <taxon>Betaproteobacteria</taxon>
        <taxon>Burkholderiales</taxon>
        <taxon>Oxalobacteraceae</taxon>
        <taxon>Telluria group</taxon>
        <taxon>Massilia</taxon>
    </lineage>
</organism>
<keyword evidence="4 8" id="KW-0732">Signal</keyword>
<dbReference type="PIRSF" id="PIRSF035859">
    <property type="entry name" value="ABC_tp_sb"/>
    <property type="match status" value="1"/>
</dbReference>
<dbReference type="InterPro" id="IPR006059">
    <property type="entry name" value="SBP"/>
</dbReference>
<proteinExistence type="inferred from homology"/>
<accession>A0ABX0LMW0</accession>
<name>A0ABX0LMW0_9BURK</name>
<dbReference type="Gene3D" id="3.40.190.10">
    <property type="entry name" value="Periplasmic binding protein-like II"/>
    <property type="match status" value="2"/>
</dbReference>
<sequence>MKLKMTLMAAALLATASAWADTKEAEKWIGQEFQPSSLSKQQQLDEMKWFIDAAAKLKAKGIKEISVVSETIDTHVYESKVLAKAFEEITGIKVKHDIIQEGDVVEKLQTSMQSGKSIYDGWVSDSDLIGTHYRYGAIIPLSDYMAGEGKAFTNPGLDLKDFIGASFTTAPDGKLYQLPDQQFANLYWFRADWFARKDLKDKFKAKYGYELGVPQNWSAYEDIAEFFTNDVKNIDGKKVFGHMDYGKKDPSLGWRFTDAWLSMAGAADKGIPNGLPVDEWGIRVAADKCTPVGAAVARGGATNSPASVFALTKYVDWMKKYAPPQAGGMTFSESGPVPAQGEVAQQIFWYTAFTASMMKPGLPVVQADGKPKWRMAPSPHGPYWKEGMQNGYQDVGAWTFFKSTPPDRRAAAWLYAQFVTSKTVSLKKSITGLTFIRESDIKHEYFTKNADKYGGLIEFYRSPARVAWSPTGNNVADYPKMAQLWWKNVATAVSGEKTPQAAMDNLAEEMDAVMARLQRAGMQNCPPKLNPKVDPATYLSDKAAPWKKLANEKPKGETIAYDVLLKAWKEGRAR</sequence>
<evidence type="ECO:0000256" key="5">
    <source>
        <dbReference type="ARBA" id="ARBA00023136"/>
    </source>
</evidence>
<evidence type="ECO:0000313" key="9">
    <source>
        <dbReference type="EMBL" id="NHZ33750.1"/>
    </source>
</evidence>
<comment type="similarity">
    <text evidence="2">Belongs to the bacterial solute-binding protein 1 family.</text>
</comment>
<dbReference type="PANTHER" id="PTHR43649:SF33">
    <property type="entry name" value="POLYGALACTURONAN_RHAMNOGALACTURONAN-BINDING PROTEIN YTCQ"/>
    <property type="match status" value="1"/>
</dbReference>
<dbReference type="Pfam" id="PF01547">
    <property type="entry name" value="SBP_bac_1"/>
    <property type="match status" value="1"/>
</dbReference>
<evidence type="ECO:0000256" key="7">
    <source>
        <dbReference type="ARBA" id="ARBA00023288"/>
    </source>
</evidence>
<reference evidence="9 10" key="1">
    <citation type="submission" date="2019-09" db="EMBL/GenBank/DDBJ databases">
        <title>Taxonomy of Antarctic Massilia spp.: description of Massilia rubra sp. nov., Massilia aquatica sp. nov., Massilia mucilaginosa sp. nov., Massilia frigida sp. nov. isolated from streams, lakes and regoliths.</title>
        <authorList>
            <person name="Holochova P."/>
            <person name="Sedlacek I."/>
            <person name="Kralova S."/>
            <person name="Maslanova I."/>
            <person name="Busse H.-J."/>
            <person name="Stankova E."/>
            <person name="Vrbovska V."/>
            <person name="Kovarovic V."/>
            <person name="Bartak M."/>
            <person name="Svec P."/>
            <person name="Pantucek R."/>
        </authorList>
    </citation>
    <scope>NUCLEOTIDE SEQUENCE [LARGE SCALE GENOMIC DNA]</scope>
    <source>
        <strain evidence="9 10">CCM 8692</strain>
    </source>
</reference>
<feature type="signal peptide" evidence="8">
    <location>
        <begin position="1"/>
        <end position="20"/>
    </location>
</feature>
<evidence type="ECO:0000256" key="8">
    <source>
        <dbReference type="SAM" id="SignalP"/>
    </source>
</evidence>
<evidence type="ECO:0000313" key="10">
    <source>
        <dbReference type="Proteomes" id="UP000785613"/>
    </source>
</evidence>
<feature type="chain" id="PRO_5046403314" evidence="8">
    <location>
        <begin position="21"/>
        <end position="574"/>
    </location>
</feature>
<dbReference type="InterPro" id="IPR014597">
    <property type="entry name" value="ABC_tp_sb"/>
</dbReference>
<gene>
    <name evidence="9" type="ORF">F0185_09125</name>
</gene>
<dbReference type="EMBL" id="VUYU01000005">
    <property type="protein sequence ID" value="NHZ33750.1"/>
    <property type="molecule type" value="Genomic_DNA"/>
</dbReference>
<keyword evidence="6" id="KW-0564">Palmitate</keyword>
<keyword evidence="5" id="KW-0472">Membrane</keyword>
<keyword evidence="3" id="KW-1003">Cell membrane</keyword>
<dbReference type="PANTHER" id="PTHR43649">
    <property type="entry name" value="ARABINOSE-BINDING PROTEIN-RELATED"/>
    <property type="match status" value="1"/>
</dbReference>
<dbReference type="InterPro" id="IPR050490">
    <property type="entry name" value="Bact_solute-bd_prot1"/>
</dbReference>
<comment type="caution">
    <text evidence="9">The sequence shown here is derived from an EMBL/GenBank/DDBJ whole genome shotgun (WGS) entry which is preliminary data.</text>
</comment>
<comment type="subcellular location">
    <subcellularLocation>
        <location evidence="1">Periplasm</location>
    </subcellularLocation>
</comment>
<protein>
    <submittedName>
        <fullName evidence="9">Carbohydrate ABC transporter substrate-binding protein</fullName>
    </submittedName>
</protein>
<dbReference type="Proteomes" id="UP000785613">
    <property type="component" value="Unassembled WGS sequence"/>
</dbReference>
<evidence type="ECO:0000256" key="3">
    <source>
        <dbReference type="ARBA" id="ARBA00022475"/>
    </source>
</evidence>
<dbReference type="RefSeq" id="WP_166890068.1">
    <property type="nucleotide sequence ID" value="NZ_VUYU01000005.1"/>
</dbReference>
<dbReference type="SUPFAM" id="SSF53850">
    <property type="entry name" value="Periplasmic binding protein-like II"/>
    <property type="match status" value="1"/>
</dbReference>
<evidence type="ECO:0000256" key="4">
    <source>
        <dbReference type="ARBA" id="ARBA00022729"/>
    </source>
</evidence>
<evidence type="ECO:0000256" key="6">
    <source>
        <dbReference type="ARBA" id="ARBA00023139"/>
    </source>
</evidence>
<keyword evidence="10" id="KW-1185">Reference proteome</keyword>